<dbReference type="OrthoDB" id="201153at2759"/>
<dbReference type="CDD" id="cd13970">
    <property type="entry name" value="ABC1_ADCK3"/>
    <property type="match status" value="1"/>
</dbReference>
<reference evidence="6" key="1">
    <citation type="submission" date="2020-01" db="EMBL/GenBank/DDBJ databases">
        <title>Genome Sequencing of Three Apophysomyces-Like Fungal Strains Confirms a Novel Fungal Genus in the Mucoromycota with divergent Burkholderia-like Endosymbiotic Bacteria.</title>
        <authorList>
            <person name="Stajich J.E."/>
            <person name="Macias A.M."/>
            <person name="Carter-House D."/>
            <person name="Lovett B."/>
            <person name="Kasson L.R."/>
            <person name="Berry K."/>
            <person name="Grigoriev I."/>
            <person name="Chang Y."/>
            <person name="Spatafora J."/>
            <person name="Kasson M.T."/>
        </authorList>
    </citation>
    <scope>NUCLEOTIDE SEQUENCE</scope>
    <source>
        <strain evidence="6">NRRL A-21654</strain>
    </source>
</reference>
<keyword evidence="4" id="KW-0067">ATP-binding</keyword>
<evidence type="ECO:0000256" key="2">
    <source>
        <dbReference type="ARBA" id="ARBA00022679"/>
    </source>
</evidence>
<keyword evidence="2" id="KW-0808">Transferase</keyword>
<dbReference type="InterPro" id="IPR051409">
    <property type="entry name" value="Atypical_kinase_ADCK"/>
</dbReference>
<keyword evidence="7" id="KW-1185">Reference proteome</keyword>
<comment type="similarity">
    <text evidence="1">Belongs to the protein kinase superfamily. ADCK protein kinase family.</text>
</comment>
<dbReference type="GO" id="GO:0006744">
    <property type="term" value="P:ubiquinone biosynthetic process"/>
    <property type="evidence" value="ECO:0007669"/>
    <property type="project" value="TreeGrafter"/>
</dbReference>
<name>A0A8H7BQQ5_9FUNG</name>
<dbReference type="PANTHER" id="PTHR43851">
    <property type="match status" value="1"/>
</dbReference>
<evidence type="ECO:0000313" key="6">
    <source>
        <dbReference type="EMBL" id="KAF7728035.1"/>
    </source>
</evidence>
<dbReference type="EMBL" id="JABAYA010000045">
    <property type="protein sequence ID" value="KAF7728035.1"/>
    <property type="molecule type" value="Genomic_DNA"/>
</dbReference>
<keyword evidence="3" id="KW-0547">Nucleotide-binding</keyword>
<dbReference type="PANTHER" id="PTHR43851:SF3">
    <property type="entry name" value="COENZYME Q8"/>
    <property type="match status" value="1"/>
</dbReference>
<dbReference type="AlphaFoldDB" id="A0A8H7BQQ5"/>
<dbReference type="GO" id="GO:0016740">
    <property type="term" value="F:transferase activity"/>
    <property type="evidence" value="ECO:0007669"/>
    <property type="project" value="UniProtKB-KW"/>
</dbReference>
<comment type="caution">
    <text evidence="6">The sequence shown here is derived from an EMBL/GenBank/DDBJ whole genome shotgun (WGS) entry which is preliminary data.</text>
</comment>
<evidence type="ECO:0000313" key="7">
    <source>
        <dbReference type="Proteomes" id="UP000605846"/>
    </source>
</evidence>
<sequence length="596" mass="66615">MSLSRNLVDLYVIASAVSKIGYGFLGSQSGVICHHVKTSSLLNPTPVFPAQPVQATNEEAHETAIVDTHEHVQPEYSEPIVPPSSETFAAENVQTTRTTQTTPPTATISTLHDVKQESPVVTPEELESITNEQVLKAVAESPAEEKRRVLKESRIPITRAGRLWHYGTLATSMGLGALNESFKRATGMSNDSSGSVMLSEKNVDRLVEKLSRMRGAALKMGQMLSIQGIQAAGQGKSMMPPQLEQVLLRVHDSANYMPRKQMERVMSQELGPDWRSKFDAFDPVPIAAASIGQVHAATLAGTGQEVVVKIQYPGVAESIDSDLNNLKALVTFSNLLPRGLYLDNTIKVTKQELAWECDYMREADNAIRFGQLLEGDERYKVPKVIKELCSERVLVCERLHGRVLSKATEESQALRNKLGENLLRLCLREVFFFRFMQTDPNWSNFFYNRANGQIELLDFGACREFPPKFLSLYGQILLSASSNDPQGVWEYSRQLGFVTGYETEVMKQAHIDSVMILGEPFRSTAPDLFDFGQQTITTRIRETIPVMLRHRLTPPPDEIYGLHKKLSGAFLLCTKLNSQFDTKSLWHEEVTKKILV</sequence>
<dbReference type="InterPro" id="IPR011009">
    <property type="entry name" value="Kinase-like_dom_sf"/>
</dbReference>
<feature type="domain" description="ABC1 atypical kinase-like" evidence="5">
    <location>
        <begin position="249"/>
        <end position="491"/>
    </location>
</feature>
<proteinExistence type="inferred from homology"/>
<dbReference type="Proteomes" id="UP000605846">
    <property type="component" value="Unassembled WGS sequence"/>
</dbReference>
<organism evidence="6 7">
    <name type="scientific">Apophysomyces ossiformis</name>
    <dbReference type="NCBI Taxonomy" id="679940"/>
    <lineage>
        <taxon>Eukaryota</taxon>
        <taxon>Fungi</taxon>
        <taxon>Fungi incertae sedis</taxon>
        <taxon>Mucoromycota</taxon>
        <taxon>Mucoromycotina</taxon>
        <taxon>Mucoromycetes</taxon>
        <taxon>Mucorales</taxon>
        <taxon>Mucorineae</taxon>
        <taxon>Mucoraceae</taxon>
        <taxon>Apophysomyces</taxon>
    </lineage>
</organism>
<dbReference type="SUPFAM" id="SSF56112">
    <property type="entry name" value="Protein kinase-like (PK-like)"/>
    <property type="match status" value="1"/>
</dbReference>
<evidence type="ECO:0000256" key="3">
    <source>
        <dbReference type="ARBA" id="ARBA00022741"/>
    </source>
</evidence>
<gene>
    <name evidence="6" type="ORF">EC973_006800</name>
</gene>
<evidence type="ECO:0000256" key="1">
    <source>
        <dbReference type="ARBA" id="ARBA00009670"/>
    </source>
</evidence>
<dbReference type="GO" id="GO:0005524">
    <property type="term" value="F:ATP binding"/>
    <property type="evidence" value="ECO:0007669"/>
    <property type="project" value="UniProtKB-KW"/>
</dbReference>
<protein>
    <recommendedName>
        <fullName evidence="5">ABC1 atypical kinase-like domain-containing protein</fullName>
    </recommendedName>
</protein>
<evidence type="ECO:0000256" key="4">
    <source>
        <dbReference type="ARBA" id="ARBA00022840"/>
    </source>
</evidence>
<dbReference type="InterPro" id="IPR004147">
    <property type="entry name" value="ABC1_dom"/>
</dbReference>
<evidence type="ECO:0000259" key="5">
    <source>
        <dbReference type="Pfam" id="PF03109"/>
    </source>
</evidence>
<dbReference type="InterPro" id="IPR034646">
    <property type="entry name" value="ADCK3_dom"/>
</dbReference>
<dbReference type="Pfam" id="PF03109">
    <property type="entry name" value="ABC1"/>
    <property type="match status" value="1"/>
</dbReference>
<accession>A0A8H7BQQ5</accession>